<reference evidence="1 2" key="1">
    <citation type="submission" date="2020-12" db="EMBL/GenBank/DDBJ databases">
        <title>Identification and biosynthesis of polyene macrolides produced by Streptomyces alfalfae Men-myco-93-63.</title>
        <authorList>
            <person name="Liu D."/>
            <person name="Li Y."/>
            <person name="Liu L."/>
            <person name="Han X."/>
            <person name="Shen F."/>
        </authorList>
    </citation>
    <scope>NUCLEOTIDE SEQUENCE [LARGE SCALE GENOMIC DNA]</scope>
    <source>
        <strain evidence="1 2">Men-myco-93-63</strain>
    </source>
</reference>
<organism evidence="1 2">
    <name type="scientific">Streptomyces alfalfae</name>
    <dbReference type="NCBI Taxonomy" id="1642299"/>
    <lineage>
        <taxon>Bacteria</taxon>
        <taxon>Bacillati</taxon>
        <taxon>Actinomycetota</taxon>
        <taxon>Actinomycetes</taxon>
        <taxon>Kitasatosporales</taxon>
        <taxon>Streptomycetaceae</taxon>
        <taxon>Streptomyces</taxon>
    </lineage>
</organism>
<dbReference type="AlphaFoldDB" id="A0A7T4PG64"/>
<dbReference type="Proteomes" id="UP000596130">
    <property type="component" value="Chromosome"/>
</dbReference>
<dbReference type="RefSeq" id="WP_198502812.1">
    <property type="nucleotide sequence ID" value="NZ_CP065959.1"/>
</dbReference>
<dbReference type="EMBL" id="CP065959">
    <property type="protein sequence ID" value="QQC89686.1"/>
    <property type="molecule type" value="Genomic_DNA"/>
</dbReference>
<protein>
    <submittedName>
        <fullName evidence="1">RedY protein</fullName>
    </submittedName>
</protein>
<dbReference type="Pfam" id="PF11639">
    <property type="entry name" value="HapK"/>
    <property type="match status" value="1"/>
</dbReference>
<evidence type="ECO:0000313" key="2">
    <source>
        <dbReference type="Proteomes" id="UP000596130"/>
    </source>
</evidence>
<gene>
    <name evidence="1" type="ORF">I8755_15590</name>
</gene>
<dbReference type="InterPro" id="IPR021667">
    <property type="entry name" value="HapK"/>
</dbReference>
<proteinExistence type="predicted"/>
<name>A0A7T4PG64_9ACTN</name>
<dbReference type="Gene3D" id="3.30.70.100">
    <property type="match status" value="1"/>
</dbReference>
<accession>A0A7T4PG64</accession>
<sequence length="108" mass="12306">MEYIVHRIKLRPGVDPQRFESWVRDVDYATCAVLPSVVTFSVQRASTDPEAPFHYFEIIGVHDRDAFARDMKLDAFHGLEEVFDTMAVVVDEIAGTRVGPGYSQRSSW</sequence>
<evidence type="ECO:0000313" key="1">
    <source>
        <dbReference type="EMBL" id="QQC89686.1"/>
    </source>
</evidence>